<organism evidence="1 2">
    <name type="scientific">Cetraspora pellucida</name>
    <dbReference type="NCBI Taxonomy" id="1433469"/>
    <lineage>
        <taxon>Eukaryota</taxon>
        <taxon>Fungi</taxon>
        <taxon>Fungi incertae sedis</taxon>
        <taxon>Mucoromycota</taxon>
        <taxon>Glomeromycotina</taxon>
        <taxon>Glomeromycetes</taxon>
        <taxon>Diversisporales</taxon>
        <taxon>Gigasporaceae</taxon>
        <taxon>Cetraspora</taxon>
    </lineage>
</organism>
<reference evidence="1" key="1">
    <citation type="submission" date="2021-06" db="EMBL/GenBank/DDBJ databases">
        <authorList>
            <person name="Kallberg Y."/>
            <person name="Tangrot J."/>
            <person name="Rosling A."/>
        </authorList>
    </citation>
    <scope>NUCLEOTIDE SEQUENCE</scope>
    <source>
        <strain evidence="1">FL966</strain>
    </source>
</reference>
<accession>A0A9N8ZBQ0</accession>
<name>A0A9N8ZBQ0_9GLOM</name>
<sequence length="233" mass="26781">MYNDTGRFAYTGAVILFATNQLYIWGAEDISDRSQKTPDILNTIHNFFEHAKNQNLNVVAMVTDSALAYASTHILDYFQCDVANFFDIAYAFGYVAQQYENDINGFEFAAIDQKEISKVAQKLYSIKVNSTPYECLFSRMKWFQNPRRNHLKKEHLDNAEKICKTVTANRIIDSNNKLTTTSYDITNVQNCHPAEHKGSKIELQYLFKHALSQPSFVCTLQQDIENNFVLSNN</sequence>
<protein>
    <submittedName>
        <fullName evidence="1">13342_t:CDS:1</fullName>
    </submittedName>
</protein>
<dbReference type="OrthoDB" id="2482065at2759"/>
<comment type="caution">
    <text evidence="1">The sequence shown here is derived from an EMBL/GenBank/DDBJ whole genome shotgun (WGS) entry which is preliminary data.</text>
</comment>
<proteinExistence type="predicted"/>
<evidence type="ECO:0000313" key="1">
    <source>
        <dbReference type="EMBL" id="CAG8487843.1"/>
    </source>
</evidence>
<dbReference type="Proteomes" id="UP000789759">
    <property type="component" value="Unassembled WGS sequence"/>
</dbReference>
<gene>
    <name evidence="1" type="ORF">CPELLU_LOCUS1831</name>
</gene>
<keyword evidence="2" id="KW-1185">Reference proteome</keyword>
<dbReference type="EMBL" id="CAJVQA010000718">
    <property type="protein sequence ID" value="CAG8487843.1"/>
    <property type="molecule type" value="Genomic_DNA"/>
</dbReference>
<dbReference type="AlphaFoldDB" id="A0A9N8ZBQ0"/>
<evidence type="ECO:0000313" key="2">
    <source>
        <dbReference type="Proteomes" id="UP000789759"/>
    </source>
</evidence>